<evidence type="ECO:0000313" key="2">
    <source>
        <dbReference type="Proteomes" id="UP001152622"/>
    </source>
</evidence>
<dbReference type="EMBL" id="JAINUF010000003">
    <property type="protein sequence ID" value="KAJ8368664.1"/>
    <property type="molecule type" value="Genomic_DNA"/>
</dbReference>
<dbReference type="Proteomes" id="UP001152622">
    <property type="component" value="Chromosome 3"/>
</dbReference>
<name>A0A9Q1FVL5_SYNKA</name>
<keyword evidence="2" id="KW-1185">Reference proteome</keyword>
<comment type="caution">
    <text evidence="1">The sequence shown here is derived from an EMBL/GenBank/DDBJ whole genome shotgun (WGS) entry which is preliminary data.</text>
</comment>
<reference evidence="1" key="1">
    <citation type="journal article" date="2023" name="Science">
        <title>Genome structures resolve the early diversification of teleost fishes.</title>
        <authorList>
            <person name="Parey E."/>
            <person name="Louis A."/>
            <person name="Montfort J."/>
            <person name="Bouchez O."/>
            <person name="Roques C."/>
            <person name="Iampietro C."/>
            <person name="Lluch J."/>
            <person name="Castinel A."/>
            <person name="Donnadieu C."/>
            <person name="Desvignes T."/>
            <person name="Floi Bucao C."/>
            <person name="Jouanno E."/>
            <person name="Wen M."/>
            <person name="Mejri S."/>
            <person name="Dirks R."/>
            <person name="Jansen H."/>
            <person name="Henkel C."/>
            <person name="Chen W.J."/>
            <person name="Zahm M."/>
            <person name="Cabau C."/>
            <person name="Klopp C."/>
            <person name="Thompson A.W."/>
            <person name="Robinson-Rechavi M."/>
            <person name="Braasch I."/>
            <person name="Lecointre G."/>
            <person name="Bobe J."/>
            <person name="Postlethwait J.H."/>
            <person name="Berthelot C."/>
            <person name="Roest Crollius H."/>
            <person name="Guiguen Y."/>
        </authorList>
    </citation>
    <scope>NUCLEOTIDE SEQUENCE</scope>
    <source>
        <strain evidence="1">WJC10195</strain>
    </source>
</reference>
<organism evidence="1 2">
    <name type="scientific">Synaphobranchus kaupii</name>
    <name type="common">Kaup's arrowtooth eel</name>
    <dbReference type="NCBI Taxonomy" id="118154"/>
    <lineage>
        <taxon>Eukaryota</taxon>
        <taxon>Metazoa</taxon>
        <taxon>Chordata</taxon>
        <taxon>Craniata</taxon>
        <taxon>Vertebrata</taxon>
        <taxon>Euteleostomi</taxon>
        <taxon>Actinopterygii</taxon>
        <taxon>Neopterygii</taxon>
        <taxon>Teleostei</taxon>
        <taxon>Anguilliformes</taxon>
        <taxon>Synaphobranchidae</taxon>
        <taxon>Synaphobranchus</taxon>
    </lineage>
</organism>
<accession>A0A9Q1FVL5</accession>
<sequence length="112" mass="12555">MRDGRYLRSACSSGGGCVKREPQIRARERLPPLPLFARSVAEIRRLRGRFETRALAFAAQNRQTAVTAEQIRLKAGPAGIKRTLTVKEREVEAPVRTPFISDHRENELGLSS</sequence>
<protein>
    <submittedName>
        <fullName evidence="1">Uncharacterized protein</fullName>
    </submittedName>
</protein>
<evidence type="ECO:0000313" key="1">
    <source>
        <dbReference type="EMBL" id="KAJ8368664.1"/>
    </source>
</evidence>
<proteinExistence type="predicted"/>
<gene>
    <name evidence="1" type="ORF">SKAU_G00086920</name>
</gene>
<dbReference type="AlphaFoldDB" id="A0A9Q1FVL5"/>